<protein>
    <submittedName>
        <fullName evidence="2">Uncharacterized protein</fullName>
    </submittedName>
</protein>
<proteinExistence type="predicted"/>
<dbReference type="AlphaFoldDB" id="A0A915KB27"/>
<dbReference type="WBParaSite" id="nRc.2.0.1.t35560-RA">
    <property type="protein sequence ID" value="nRc.2.0.1.t35560-RA"/>
    <property type="gene ID" value="nRc.2.0.1.g35560"/>
</dbReference>
<reference evidence="2" key="1">
    <citation type="submission" date="2022-11" db="UniProtKB">
        <authorList>
            <consortium name="WormBaseParasite"/>
        </authorList>
    </citation>
    <scope>IDENTIFICATION</scope>
</reference>
<evidence type="ECO:0000313" key="2">
    <source>
        <dbReference type="WBParaSite" id="nRc.2.0.1.t35560-RA"/>
    </source>
</evidence>
<name>A0A915KB27_ROMCU</name>
<sequence length="114" mass="13074">MLVTEKEKFLKKVREENKDISVDAIQPRAERQGENGFVTQDDHLTRTRSVTIYGKRSTINFVNEAKAKRLESKKVDVNGSARHTSPLLPAKIHLHDLSGDLKTMIFIRNFKINN</sequence>
<evidence type="ECO:0000313" key="1">
    <source>
        <dbReference type="Proteomes" id="UP000887565"/>
    </source>
</evidence>
<dbReference type="Proteomes" id="UP000887565">
    <property type="component" value="Unplaced"/>
</dbReference>
<organism evidence="1 2">
    <name type="scientific">Romanomermis culicivorax</name>
    <name type="common">Nematode worm</name>
    <dbReference type="NCBI Taxonomy" id="13658"/>
    <lineage>
        <taxon>Eukaryota</taxon>
        <taxon>Metazoa</taxon>
        <taxon>Ecdysozoa</taxon>
        <taxon>Nematoda</taxon>
        <taxon>Enoplea</taxon>
        <taxon>Dorylaimia</taxon>
        <taxon>Mermithida</taxon>
        <taxon>Mermithoidea</taxon>
        <taxon>Mermithidae</taxon>
        <taxon>Romanomermis</taxon>
    </lineage>
</organism>
<keyword evidence="1" id="KW-1185">Reference proteome</keyword>
<accession>A0A915KB27</accession>